<dbReference type="PRINTS" id="PR00765">
    <property type="entry name" value="CRBOXYPTASEA"/>
</dbReference>
<dbReference type="GO" id="GO:0008270">
    <property type="term" value="F:zinc ion binding"/>
    <property type="evidence" value="ECO:0007669"/>
    <property type="project" value="InterPro"/>
</dbReference>
<evidence type="ECO:0000256" key="1">
    <source>
        <dbReference type="ARBA" id="ARBA00001947"/>
    </source>
</evidence>
<keyword evidence="9" id="KW-0482">Metalloprotease</keyword>
<dbReference type="Gene3D" id="3.30.70.340">
    <property type="entry name" value="Metallocarboxypeptidase-like"/>
    <property type="match status" value="1"/>
</dbReference>
<dbReference type="Pfam" id="PF02244">
    <property type="entry name" value="Propep_M14"/>
    <property type="match status" value="1"/>
</dbReference>
<sequence length="451" mass="51270">MKLKVYRGFFFLPLFLSTLAFKNYSGYQLIRVNPVNAVQLEMLKNLEHKFLTWDNGFNHGSGEGNVNLLEFWRQSNTSSEILVSPTMRKLLLSSLKRVSLEPKVVMHDVGRVIQAQSPGKNFRKSSSYSRHRFDGAVDDPTLFNLHEYHSYEEIREYLEAVEKKHKSFVELSSLGQSFEGRDLVYLKVGYPSDEPKNALFMDAGTHAREWITPAMALYFISKLVGKQEFIPLLENIDIYILPLVNPDGYEYSQNTDRMWRKTRSGPTNGCYGADPNRNYPHFWCTSGASPQACSYQEYCGSKPLSESECRSLAEFLSANNQTIKAYITLHSFGNVLIHPFGHADDVVPEDVDELKRVGRKASLAIRKAGGPLYGVGTTMELIHYTASGASDDYAKDIGIKYVYTMELTNTKYGFLLPREMIRQTAQHVLPAFVVFAEEVWNHKEDVAVPAY</sequence>
<evidence type="ECO:0000256" key="9">
    <source>
        <dbReference type="ARBA" id="ARBA00023049"/>
    </source>
</evidence>
<evidence type="ECO:0000256" key="10">
    <source>
        <dbReference type="ARBA" id="ARBA00023157"/>
    </source>
</evidence>
<dbReference type="GO" id="GO:0006508">
    <property type="term" value="P:proteolysis"/>
    <property type="evidence" value="ECO:0007669"/>
    <property type="project" value="UniProtKB-KW"/>
</dbReference>
<keyword evidence="4" id="KW-0645">Protease</keyword>
<dbReference type="SMART" id="SM00631">
    <property type="entry name" value="Zn_pept"/>
    <property type="match status" value="1"/>
</dbReference>
<keyword evidence="8" id="KW-0862">Zinc</keyword>
<dbReference type="PROSITE" id="PS52035">
    <property type="entry name" value="PEPTIDASE_M14"/>
    <property type="match status" value="1"/>
</dbReference>
<feature type="domain" description="Peptidase M14" evidence="13">
    <location>
        <begin position="147"/>
        <end position="439"/>
    </location>
</feature>
<dbReference type="GO" id="GO:0004181">
    <property type="term" value="F:metallocarboxypeptidase activity"/>
    <property type="evidence" value="ECO:0007669"/>
    <property type="project" value="InterPro"/>
</dbReference>
<protein>
    <submittedName>
        <fullName evidence="15">Peptidase M14 carboxypeptidase A domain-containing protein</fullName>
    </submittedName>
</protein>
<feature type="chain" id="PRO_5037386948" evidence="12">
    <location>
        <begin position="21"/>
        <end position="451"/>
    </location>
</feature>
<comment type="cofactor">
    <cofactor evidence="1">
        <name>Zn(2+)</name>
        <dbReference type="ChEBI" id="CHEBI:29105"/>
    </cofactor>
</comment>
<dbReference type="SUPFAM" id="SSF54897">
    <property type="entry name" value="Protease propeptides/inhibitors"/>
    <property type="match status" value="1"/>
</dbReference>
<dbReference type="Gene3D" id="3.40.630.10">
    <property type="entry name" value="Zn peptidases"/>
    <property type="match status" value="1"/>
</dbReference>
<feature type="active site" description="Proton donor/acceptor" evidence="11">
    <location>
        <position position="406"/>
    </location>
</feature>
<dbReference type="GO" id="GO:0005615">
    <property type="term" value="C:extracellular space"/>
    <property type="evidence" value="ECO:0007669"/>
    <property type="project" value="TreeGrafter"/>
</dbReference>
<reference evidence="15" key="1">
    <citation type="submission" date="2022-11" db="UniProtKB">
        <authorList>
            <consortium name="WormBaseParasite"/>
        </authorList>
    </citation>
    <scope>IDENTIFICATION</scope>
</reference>
<proteinExistence type="inferred from homology"/>
<keyword evidence="5" id="KW-0479">Metal-binding</keyword>
<evidence type="ECO:0000256" key="6">
    <source>
        <dbReference type="ARBA" id="ARBA00022729"/>
    </source>
</evidence>
<evidence type="ECO:0000256" key="11">
    <source>
        <dbReference type="PROSITE-ProRule" id="PRU01379"/>
    </source>
</evidence>
<dbReference type="InterPro" id="IPR003146">
    <property type="entry name" value="M14A_act_pep"/>
</dbReference>
<evidence type="ECO:0000313" key="15">
    <source>
        <dbReference type="WBParaSite" id="jg25293"/>
    </source>
</evidence>
<keyword evidence="6 12" id="KW-0732">Signal</keyword>
<dbReference type="InterPro" id="IPR036990">
    <property type="entry name" value="M14A-like_propep"/>
</dbReference>
<dbReference type="WBParaSite" id="jg25293">
    <property type="protein sequence ID" value="jg25293"/>
    <property type="gene ID" value="jg25293"/>
</dbReference>
<evidence type="ECO:0000256" key="8">
    <source>
        <dbReference type="ARBA" id="ARBA00022833"/>
    </source>
</evidence>
<evidence type="ECO:0000256" key="7">
    <source>
        <dbReference type="ARBA" id="ARBA00022801"/>
    </source>
</evidence>
<evidence type="ECO:0000256" key="3">
    <source>
        <dbReference type="ARBA" id="ARBA00022645"/>
    </source>
</evidence>
<dbReference type="Pfam" id="PF00246">
    <property type="entry name" value="Peptidase_M14"/>
    <property type="match status" value="1"/>
</dbReference>
<evidence type="ECO:0000256" key="4">
    <source>
        <dbReference type="ARBA" id="ARBA00022670"/>
    </source>
</evidence>
<keyword evidence="10" id="KW-1015">Disulfide bond</keyword>
<dbReference type="AlphaFoldDB" id="A0A915E046"/>
<evidence type="ECO:0000259" key="13">
    <source>
        <dbReference type="PROSITE" id="PS52035"/>
    </source>
</evidence>
<dbReference type="InterPro" id="IPR000834">
    <property type="entry name" value="Peptidase_M14"/>
</dbReference>
<dbReference type="PANTHER" id="PTHR11705:SF91">
    <property type="entry name" value="FI01817P-RELATED"/>
    <property type="match status" value="1"/>
</dbReference>
<name>A0A915E046_9BILA</name>
<evidence type="ECO:0000256" key="2">
    <source>
        <dbReference type="ARBA" id="ARBA00005988"/>
    </source>
</evidence>
<comment type="similarity">
    <text evidence="2 11">Belongs to the peptidase M14 family.</text>
</comment>
<keyword evidence="14" id="KW-1185">Reference proteome</keyword>
<feature type="signal peptide" evidence="12">
    <location>
        <begin position="1"/>
        <end position="20"/>
    </location>
</feature>
<dbReference type="PANTHER" id="PTHR11705">
    <property type="entry name" value="PROTEASE FAMILY M14 CARBOXYPEPTIDASE A,B"/>
    <property type="match status" value="1"/>
</dbReference>
<keyword evidence="3" id="KW-0121">Carboxypeptidase</keyword>
<keyword evidence="7" id="KW-0378">Hydrolase</keyword>
<dbReference type="Proteomes" id="UP000887574">
    <property type="component" value="Unplaced"/>
</dbReference>
<evidence type="ECO:0000313" key="14">
    <source>
        <dbReference type="Proteomes" id="UP000887574"/>
    </source>
</evidence>
<accession>A0A915E046</accession>
<dbReference type="SUPFAM" id="SSF53187">
    <property type="entry name" value="Zn-dependent exopeptidases"/>
    <property type="match status" value="1"/>
</dbReference>
<dbReference type="FunFam" id="3.40.630.10:FF:000084">
    <property type="entry name" value="Carboxypeptidase B2"/>
    <property type="match status" value="1"/>
</dbReference>
<dbReference type="CDD" id="cd03860">
    <property type="entry name" value="M14_CP_A-B_like"/>
    <property type="match status" value="1"/>
</dbReference>
<organism evidence="14 15">
    <name type="scientific">Ditylenchus dipsaci</name>
    <dbReference type="NCBI Taxonomy" id="166011"/>
    <lineage>
        <taxon>Eukaryota</taxon>
        <taxon>Metazoa</taxon>
        <taxon>Ecdysozoa</taxon>
        <taxon>Nematoda</taxon>
        <taxon>Chromadorea</taxon>
        <taxon>Rhabditida</taxon>
        <taxon>Tylenchina</taxon>
        <taxon>Tylenchomorpha</taxon>
        <taxon>Sphaerularioidea</taxon>
        <taxon>Anguinidae</taxon>
        <taxon>Anguininae</taxon>
        <taxon>Ditylenchus</taxon>
    </lineage>
</organism>
<evidence type="ECO:0000256" key="5">
    <source>
        <dbReference type="ARBA" id="ARBA00022723"/>
    </source>
</evidence>
<evidence type="ECO:0000256" key="12">
    <source>
        <dbReference type="SAM" id="SignalP"/>
    </source>
</evidence>